<feature type="domain" description="STAS" evidence="6">
    <location>
        <begin position="399"/>
        <end position="548"/>
    </location>
</feature>
<organism evidence="7 8">
    <name type="scientific">Trichuris muris</name>
    <name type="common">Mouse whipworm</name>
    <dbReference type="NCBI Taxonomy" id="70415"/>
    <lineage>
        <taxon>Eukaryota</taxon>
        <taxon>Metazoa</taxon>
        <taxon>Ecdysozoa</taxon>
        <taxon>Nematoda</taxon>
        <taxon>Enoplea</taxon>
        <taxon>Dorylaimia</taxon>
        <taxon>Trichinellida</taxon>
        <taxon>Trichuridae</taxon>
        <taxon>Trichuris</taxon>
    </lineage>
</organism>
<evidence type="ECO:0000256" key="5">
    <source>
        <dbReference type="SAM" id="Phobius"/>
    </source>
</evidence>
<dbReference type="STRING" id="70415.A0A5S6Q8I7"/>
<dbReference type="Gene3D" id="3.30.750.24">
    <property type="entry name" value="STAS domain"/>
    <property type="match status" value="1"/>
</dbReference>
<evidence type="ECO:0000256" key="1">
    <source>
        <dbReference type="ARBA" id="ARBA00004141"/>
    </source>
</evidence>
<feature type="transmembrane region" description="Helical" evidence="5">
    <location>
        <begin position="217"/>
        <end position="236"/>
    </location>
</feature>
<evidence type="ECO:0000256" key="2">
    <source>
        <dbReference type="ARBA" id="ARBA00022692"/>
    </source>
</evidence>
<dbReference type="CDD" id="cd07042">
    <property type="entry name" value="STAS_SulP_like_sulfate_transporter"/>
    <property type="match status" value="1"/>
</dbReference>
<feature type="transmembrane region" description="Helical" evidence="5">
    <location>
        <begin position="286"/>
        <end position="306"/>
    </location>
</feature>
<evidence type="ECO:0000256" key="4">
    <source>
        <dbReference type="ARBA" id="ARBA00023136"/>
    </source>
</evidence>
<dbReference type="PANTHER" id="PTHR11814">
    <property type="entry name" value="SULFATE TRANSPORTER"/>
    <property type="match status" value="1"/>
</dbReference>
<dbReference type="GO" id="GO:0016020">
    <property type="term" value="C:membrane"/>
    <property type="evidence" value="ECO:0007669"/>
    <property type="project" value="UniProtKB-SubCell"/>
</dbReference>
<dbReference type="AlphaFoldDB" id="A0A5S6Q8I7"/>
<dbReference type="NCBIfam" id="TIGR00815">
    <property type="entry name" value="sulP"/>
    <property type="match status" value="1"/>
</dbReference>
<name>A0A5S6Q8I7_TRIMR</name>
<keyword evidence="4 5" id="KW-0472">Membrane</keyword>
<dbReference type="InterPro" id="IPR011547">
    <property type="entry name" value="SLC26A/SulP_dom"/>
</dbReference>
<evidence type="ECO:0000313" key="8">
    <source>
        <dbReference type="WBParaSite" id="TMUE_1000003272.1"/>
    </source>
</evidence>
<feature type="transmembrane region" description="Helical" evidence="5">
    <location>
        <begin position="159"/>
        <end position="179"/>
    </location>
</feature>
<evidence type="ECO:0000259" key="6">
    <source>
        <dbReference type="PROSITE" id="PS50801"/>
    </source>
</evidence>
<proteinExistence type="predicted"/>
<protein>
    <submittedName>
        <fullName evidence="8">STAS domain-containing protein</fullName>
    </submittedName>
</protein>
<dbReference type="InterPro" id="IPR036513">
    <property type="entry name" value="STAS_dom_sf"/>
</dbReference>
<keyword evidence="2 5" id="KW-0812">Transmembrane</keyword>
<dbReference type="InterPro" id="IPR002645">
    <property type="entry name" value="STAS_dom"/>
</dbReference>
<evidence type="ECO:0000256" key="3">
    <source>
        <dbReference type="ARBA" id="ARBA00022989"/>
    </source>
</evidence>
<dbReference type="SUPFAM" id="SSF52091">
    <property type="entry name" value="SpoIIaa-like"/>
    <property type="match status" value="1"/>
</dbReference>
<dbReference type="Pfam" id="PF00916">
    <property type="entry name" value="Sulfate_transp"/>
    <property type="match status" value="1"/>
</dbReference>
<feature type="transmembrane region" description="Helical" evidence="5">
    <location>
        <begin position="344"/>
        <end position="375"/>
    </location>
</feature>
<dbReference type="Pfam" id="PF01740">
    <property type="entry name" value="STAS"/>
    <property type="match status" value="1"/>
</dbReference>
<feature type="transmembrane region" description="Helical" evidence="5">
    <location>
        <begin position="51"/>
        <end position="77"/>
    </location>
</feature>
<feature type="transmembrane region" description="Helical" evidence="5">
    <location>
        <begin position="124"/>
        <end position="147"/>
    </location>
</feature>
<accession>A0A5S6Q8I7</accession>
<keyword evidence="7" id="KW-1185">Reference proteome</keyword>
<dbReference type="PROSITE" id="PS50801">
    <property type="entry name" value="STAS"/>
    <property type="match status" value="1"/>
</dbReference>
<reference evidence="8" key="1">
    <citation type="submission" date="2019-12" db="UniProtKB">
        <authorList>
            <consortium name="WormBaseParasite"/>
        </authorList>
    </citation>
    <scope>IDENTIFICATION</scope>
</reference>
<evidence type="ECO:0000313" key="7">
    <source>
        <dbReference type="Proteomes" id="UP000046395"/>
    </source>
</evidence>
<sequence length="577" mass="63330">MCSSTVQRLAAEHCPPSHAAANASISSVECWFCGSETSRCPANPALAVETAFTLAFLAGVFQILLGMLNMGFLSVYLSDQLVEGLTCGSSILVLTSQIPSTFGIKNLPSIGQPFAVVKFYGCFFMRIMNTNWMTLVIAVVCILVLAVTKEHLAPLWKRYLKFPLPVEIIVVIICTAISYQVDLPDNYQVDIVGEVPSGLLPPRLPRWDLMSQMIPDALTVGIVTYSICTSLAKLFAKKHDYRLLPNQEWFALGLVNSCSSFFSCHPSCASLSRSALQDNQGGQSQAAGVVGAIVVMFVLLFLAPYVKYLPKCVLAATIVVALKGILLQLRRLPRLWKCSKPDFFIWLVSFSSIILLDMSYGLTVSFVFVLLTIVFKSQWADSVCLGRLDASEIYRGLNSYAEAKEISGIKIYRFDSPLFFANVELFKEGVIKCTGIDPLAITRATASMTASFRKTRAGDKADVATVNLPAMNEQLHSVIIDCSSFPYVDVMGAEAMKQVFLDYKRIGTDVMFAACKVSVTQLLQRAGIFDEVSKEHFHPTLHDSVVYALQKNGRLEALQCAYSSNETLPASVTNSTD</sequence>
<dbReference type="GO" id="GO:0055085">
    <property type="term" value="P:transmembrane transport"/>
    <property type="evidence" value="ECO:0007669"/>
    <property type="project" value="InterPro"/>
</dbReference>
<dbReference type="WBParaSite" id="TMUE_1000003272.1">
    <property type="protein sequence ID" value="TMUE_1000003272.1"/>
    <property type="gene ID" value="WBGene00302470"/>
</dbReference>
<feature type="transmembrane region" description="Helical" evidence="5">
    <location>
        <begin position="312"/>
        <end position="332"/>
    </location>
</feature>
<dbReference type="InterPro" id="IPR001902">
    <property type="entry name" value="SLC26A/SulP_fam"/>
</dbReference>
<keyword evidence="3 5" id="KW-1133">Transmembrane helix</keyword>
<comment type="subcellular location">
    <subcellularLocation>
        <location evidence="1">Membrane</location>
        <topology evidence="1">Multi-pass membrane protein</topology>
    </subcellularLocation>
</comment>
<dbReference type="Proteomes" id="UP000046395">
    <property type="component" value="Unassembled WGS sequence"/>
</dbReference>